<evidence type="ECO:0000313" key="3">
    <source>
        <dbReference type="Proteomes" id="UP000218231"/>
    </source>
</evidence>
<accession>A0A2A2JSM7</accession>
<organism evidence="2 3">
    <name type="scientific">Diploscapter pachys</name>
    <dbReference type="NCBI Taxonomy" id="2018661"/>
    <lineage>
        <taxon>Eukaryota</taxon>
        <taxon>Metazoa</taxon>
        <taxon>Ecdysozoa</taxon>
        <taxon>Nematoda</taxon>
        <taxon>Chromadorea</taxon>
        <taxon>Rhabditida</taxon>
        <taxon>Rhabditina</taxon>
        <taxon>Rhabditomorpha</taxon>
        <taxon>Rhabditoidea</taxon>
        <taxon>Rhabditidae</taxon>
        <taxon>Diploscapter</taxon>
    </lineage>
</organism>
<evidence type="ECO:0000313" key="2">
    <source>
        <dbReference type="EMBL" id="PAV64744.1"/>
    </source>
</evidence>
<sequence>MISYYGMRECYLNVFTNPPKRIHELFPKLTFVGHENPIEVQDTTICGTSYDESMNRYDQELELELSKEAPKLQTPESSTQNPSPSQKKPRPNLNKPKSSRRNSPNQTMSPSLSENIISPV</sequence>
<dbReference type="AlphaFoldDB" id="A0A2A2JSM7"/>
<feature type="compositionally biased region" description="Polar residues" evidence="1">
    <location>
        <begin position="101"/>
        <end position="120"/>
    </location>
</feature>
<feature type="compositionally biased region" description="Polar residues" evidence="1">
    <location>
        <begin position="74"/>
        <end position="86"/>
    </location>
</feature>
<gene>
    <name evidence="2" type="ORF">WR25_26234</name>
</gene>
<name>A0A2A2JSM7_9BILA</name>
<evidence type="ECO:0000256" key="1">
    <source>
        <dbReference type="SAM" id="MobiDB-lite"/>
    </source>
</evidence>
<reference evidence="2 3" key="1">
    <citation type="journal article" date="2017" name="Curr. Biol.">
        <title>Genome architecture and evolution of a unichromosomal asexual nematode.</title>
        <authorList>
            <person name="Fradin H."/>
            <person name="Zegar C."/>
            <person name="Gutwein M."/>
            <person name="Lucas J."/>
            <person name="Kovtun M."/>
            <person name="Corcoran D."/>
            <person name="Baugh L.R."/>
            <person name="Kiontke K."/>
            <person name="Gunsalus K."/>
            <person name="Fitch D.H."/>
            <person name="Piano F."/>
        </authorList>
    </citation>
    <scope>NUCLEOTIDE SEQUENCE [LARGE SCALE GENOMIC DNA]</scope>
    <source>
        <strain evidence="2">PF1309</strain>
    </source>
</reference>
<protein>
    <submittedName>
        <fullName evidence="2">Uncharacterized protein</fullName>
    </submittedName>
</protein>
<comment type="caution">
    <text evidence="2">The sequence shown here is derived from an EMBL/GenBank/DDBJ whole genome shotgun (WGS) entry which is preliminary data.</text>
</comment>
<proteinExistence type="predicted"/>
<feature type="region of interest" description="Disordered" evidence="1">
    <location>
        <begin position="64"/>
        <end position="120"/>
    </location>
</feature>
<dbReference type="Proteomes" id="UP000218231">
    <property type="component" value="Unassembled WGS sequence"/>
</dbReference>
<keyword evidence="3" id="KW-1185">Reference proteome</keyword>
<dbReference type="EMBL" id="LIAE01010240">
    <property type="protein sequence ID" value="PAV64744.1"/>
    <property type="molecule type" value="Genomic_DNA"/>
</dbReference>